<comment type="caution">
    <text evidence="9">The sequence shown here is derived from an EMBL/GenBank/DDBJ whole genome shotgun (WGS) entry which is preliminary data.</text>
</comment>
<feature type="compositionally biased region" description="Polar residues" evidence="8">
    <location>
        <begin position="41"/>
        <end position="50"/>
    </location>
</feature>
<dbReference type="InterPro" id="IPR036874">
    <property type="entry name" value="Carbonic_anhydrase_sf"/>
</dbReference>
<dbReference type="PROSITE" id="PS00704">
    <property type="entry name" value="PROK_CO2_ANHYDRASE_1"/>
    <property type="match status" value="1"/>
</dbReference>
<comment type="similarity">
    <text evidence="1">Belongs to the beta-class carbonic anhydrase family.</text>
</comment>
<comment type="cofactor">
    <cofactor evidence="7">
        <name>Zn(2+)</name>
        <dbReference type="ChEBI" id="CHEBI:29105"/>
    </cofactor>
    <text evidence="7">Binds 1 zinc ion per subunit.</text>
</comment>
<keyword evidence="5" id="KW-0456">Lyase</keyword>
<dbReference type="PANTHER" id="PTHR11002">
    <property type="entry name" value="CARBONIC ANHYDRASE"/>
    <property type="match status" value="1"/>
</dbReference>
<evidence type="ECO:0000256" key="6">
    <source>
        <dbReference type="ARBA" id="ARBA00048348"/>
    </source>
</evidence>
<dbReference type="SUPFAM" id="SSF53056">
    <property type="entry name" value="beta-carbonic anhydrase, cab"/>
    <property type="match status" value="1"/>
</dbReference>
<dbReference type="Gene3D" id="3.40.1050.10">
    <property type="entry name" value="Carbonic anhydrase"/>
    <property type="match status" value="1"/>
</dbReference>
<dbReference type="InterPro" id="IPR001765">
    <property type="entry name" value="Carbonic_anhydrase"/>
</dbReference>
<evidence type="ECO:0000256" key="3">
    <source>
        <dbReference type="ARBA" id="ARBA00022723"/>
    </source>
</evidence>
<evidence type="ECO:0000256" key="2">
    <source>
        <dbReference type="ARBA" id="ARBA00012925"/>
    </source>
</evidence>
<evidence type="ECO:0000313" key="9">
    <source>
        <dbReference type="EMBL" id="CAG8647584.1"/>
    </source>
</evidence>
<organism evidence="9 10">
    <name type="scientific">Racocetra fulgida</name>
    <dbReference type="NCBI Taxonomy" id="60492"/>
    <lineage>
        <taxon>Eukaryota</taxon>
        <taxon>Fungi</taxon>
        <taxon>Fungi incertae sedis</taxon>
        <taxon>Mucoromycota</taxon>
        <taxon>Glomeromycotina</taxon>
        <taxon>Glomeromycetes</taxon>
        <taxon>Diversisporales</taxon>
        <taxon>Gigasporaceae</taxon>
        <taxon>Racocetra</taxon>
    </lineage>
</organism>
<feature type="non-terminal residue" evidence="9">
    <location>
        <position position="1"/>
    </location>
</feature>
<gene>
    <name evidence="9" type="ORF">RFULGI_LOCUS8316</name>
</gene>
<name>A0A9N9DU11_9GLOM</name>
<evidence type="ECO:0000256" key="8">
    <source>
        <dbReference type="SAM" id="MobiDB-lite"/>
    </source>
</evidence>
<dbReference type="Proteomes" id="UP000789396">
    <property type="component" value="Unassembled WGS sequence"/>
</dbReference>
<evidence type="ECO:0000313" key="10">
    <source>
        <dbReference type="Proteomes" id="UP000789396"/>
    </source>
</evidence>
<dbReference type="GO" id="GO:0015976">
    <property type="term" value="P:carbon utilization"/>
    <property type="evidence" value="ECO:0007669"/>
    <property type="project" value="InterPro"/>
</dbReference>
<dbReference type="InterPro" id="IPR012340">
    <property type="entry name" value="NA-bd_OB-fold"/>
</dbReference>
<evidence type="ECO:0000256" key="7">
    <source>
        <dbReference type="PIRSR" id="PIRSR601765-1"/>
    </source>
</evidence>
<accession>A0A9N9DU11</accession>
<feature type="non-terminal residue" evidence="9">
    <location>
        <position position="445"/>
    </location>
</feature>
<dbReference type="OrthoDB" id="10248475at2759"/>
<evidence type="ECO:0000256" key="1">
    <source>
        <dbReference type="ARBA" id="ARBA00006217"/>
    </source>
</evidence>
<reference evidence="9" key="1">
    <citation type="submission" date="2021-06" db="EMBL/GenBank/DDBJ databases">
        <authorList>
            <person name="Kallberg Y."/>
            <person name="Tangrot J."/>
            <person name="Rosling A."/>
        </authorList>
    </citation>
    <scope>NUCLEOTIDE SEQUENCE</scope>
    <source>
        <strain evidence="9">IN212</strain>
    </source>
</reference>
<evidence type="ECO:0000256" key="4">
    <source>
        <dbReference type="ARBA" id="ARBA00022833"/>
    </source>
</evidence>
<dbReference type="Pfam" id="PF00484">
    <property type="entry name" value="Pro_CA"/>
    <property type="match status" value="1"/>
</dbReference>
<feature type="region of interest" description="Disordered" evidence="8">
    <location>
        <begin position="286"/>
        <end position="305"/>
    </location>
</feature>
<proteinExistence type="inferred from homology"/>
<dbReference type="AlphaFoldDB" id="A0A9N9DU11"/>
<keyword evidence="10" id="KW-1185">Reference proteome</keyword>
<feature type="binding site" evidence="7">
    <location>
        <position position="96"/>
    </location>
    <ligand>
        <name>Zn(2+)</name>
        <dbReference type="ChEBI" id="CHEBI:29105"/>
    </ligand>
</feature>
<keyword evidence="4 7" id="KW-0862">Zinc</keyword>
<dbReference type="GO" id="GO:0008270">
    <property type="term" value="F:zinc ion binding"/>
    <property type="evidence" value="ECO:0007669"/>
    <property type="project" value="InterPro"/>
</dbReference>
<comment type="catalytic activity">
    <reaction evidence="6">
        <text>hydrogencarbonate + H(+) = CO2 + H2O</text>
        <dbReference type="Rhea" id="RHEA:10748"/>
        <dbReference type="ChEBI" id="CHEBI:15377"/>
        <dbReference type="ChEBI" id="CHEBI:15378"/>
        <dbReference type="ChEBI" id="CHEBI:16526"/>
        <dbReference type="ChEBI" id="CHEBI:17544"/>
        <dbReference type="EC" id="4.2.1.1"/>
    </reaction>
</comment>
<dbReference type="GO" id="GO:0004089">
    <property type="term" value="F:carbonate dehydratase activity"/>
    <property type="evidence" value="ECO:0007669"/>
    <property type="project" value="UniProtKB-EC"/>
</dbReference>
<protein>
    <recommendedName>
        <fullName evidence="2">carbonic anhydrase</fullName>
        <ecNumber evidence="2">4.2.1.1</ecNumber>
    </recommendedName>
</protein>
<keyword evidence="3 7" id="KW-0479">Metal-binding</keyword>
<evidence type="ECO:0000256" key="5">
    <source>
        <dbReference type="ARBA" id="ARBA00023239"/>
    </source>
</evidence>
<dbReference type="EMBL" id="CAJVPZ010013285">
    <property type="protein sequence ID" value="CAG8647584.1"/>
    <property type="molecule type" value="Genomic_DNA"/>
</dbReference>
<sequence length="445" mass="50023">GQTSAVPKKLISPNSAEILLPRIQKDSQSQKTESAIPRRSPNITHRQPPNANLPDITRSFKDLENDLCDHNFLSPNLTQLTQLYINLCALPSGCSDSRVPAEIIAKLGFGEIFVHRNIANQFKEDDVNCMSELEFAVHNLKVEHIIVCGIQNAYKEYVLRKNLKFWLSDIRKIKDSHPELFPDQITESKMNKSEIDAIHKKLVSINVINQVNKISENEVVKEAWKDEKRKLSVHGWIFNMENGHLEDLYVTRNKSSSFCGYSYGYTPSFNGSGSYTDGDNTGGFMGSTDYASGSQEPKPTGDRKRSVRHVTIKQLLNAATQHSDSEYQIDDLNVSSQNVIEYKIDDGTGFIDAKVWFESEEKKESSAAYKISSIDNNNSYVGSSHVFSDPLHKEIRDLVVNQGDPHMGLPIERICSALGFQYGSDNAIDVMISDGILYNTQDDSY</sequence>
<dbReference type="EC" id="4.2.1.1" evidence="2"/>
<dbReference type="SMART" id="SM00947">
    <property type="entry name" value="Pro_CA"/>
    <property type="match status" value="1"/>
</dbReference>
<dbReference type="InterPro" id="IPR015892">
    <property type="entry name" value="Carbonic_anhydrase_CS"/>
</dbReference>
<feature type="binding site" evidence="7">
    <location>
        <position position="94"/>
    </location>
    <ligand>
        <name>Zn(2+)</name>
        <dbReference type="ChEBI" id="CHEBI:29105"/>
    </ligand>
</feature>
<dbReference type="Gene3D" id="2.40.50.140">
    <property type="entry name" value="Nucleic acid-binding proteins"/>
    <property type="match status" value="1"/>
</dbReference>
<dbReference type="PANTHER" id="PTHR11002:SF76">
    <property type="entry name" value="CARBONIC ANHYDRASE"/>
    <property type="match status" value="1"/>
</dbReference>
<feature type="region of interest" description="Disordered" evidence="8">
    <location>
        <begin position="21"/>
        <end position="53"/>
    </location>
</feature>